<evidence type="ECO:0000259" key="2">
    <source>
        <dbReference type="PROSITE" id="PS50164"/>
    </source>
</evidence>
<evidence type="ECO:0000313" key="3">
    <source>
        <dbReference type="EMBL" id="OGC56421.1"/>
    </source>
</evidence>
<dbReference type="InterPro" id="IPR050190">
    <property type="entry name" value="UPF0213_domain"/>
</dbReference>
<dbReference type="Gene3D" id="3.40.1440.10">
    <property type="entry name" value="GIY-YIG endonuclease"/>
    <property type="match status" value="1"/>
</dbReference>
<name>A0A1F4VGU3_UNCKA</name>
<dbReference type="PANTHER" id="PTHR34477:SF1">
    <property type="entry name" value="UPF0213 PROTEIN YHBQ"/>
    <property type="match status" value="1"/>
</dbReference>
<dbReference type="Proteomes" id="UP000177763">
    <property type="component" value="Unassembled WGS sequence"/>
</dbReference>
<dbReference type="InterPro" id="IPR000305">
    <property type="entry name" value="GIY-YIG_endonuc"/>
</dbReference>
<dbReference type="CDD" id="cd10456">
    <property type="entry name" value="GIY-YIG_UPF0213"/>
    <property type="match status" value="1"/>
</dbReference>
<dbReference type="SUPFAM" id="SSF82771">
    <property type="entry name" value="GIY-YIG endonuclease"/>
    <property type="match status" value="1"/>
</dbReference>
<evidence type="ECO:0000256" key="1">
    <source>
        <dbReference type="ARBA" id="ARBA00007435"/>
    </source>
</evidence>
<dbReference type="PROSITE" id="PS50164">
    <property type="entry name" value="GIY_YIG"/>
    <property type="match status" value="1"/>
</dbReference>
<evidence type="ECO:0000313" key="4">
    <source>
        <dbReference type="Proteomes" id="UP000177763"/>
    </source>
</evidence>
<gene>
    <name evidence="3" type="ORF">A3H26_00965</name>
</gene>
<reference evidence="3 4" key="1">
    <citation type="journal article" date="2016" name="Nat. Commun.">
        <title>Thousands of microbial genomes shed light on interconnected biogeochemical processes in an aquifer system.</title>
        <authorList>
            <person name="Anantharaman K."/>
            <person name="Brown C.T."/>
            <person name="Hug L.A."/>
            <person name="Sharon I."/>
            <person name="Castelle C.J."/>
            <person name="Probst A.J."/>
            <person name="Thomas B.C."/>
            <person name="Singh A."/>
            <person name="Wilkins M.J."/>
            <person name="Karaoz U."/>
            <person name="Brodie E.L."/>
            <person name="Williams K.H."/>
            <person name="Hubbard S.S."/>
            <person name="Banfield J.F."/>
        </authorList>
    </citation>
    <scope>NUCLEOTIDE SEQUENCE [LARGE SCALE GENOMIC DNA]</scope>
</reference>
<protein>
    <recommendedName>
        <fullName evidence="2">GIY-YIG domain-containing protein</fullName>
    </recommendedName>
</protein>
<dbReference type="Pfam" id="PF01541">
    <property type="entry name" value="GIY-YIG"/>
    <property type="match status" value="1"/>
</dbReference>
<dbReference type="EMBL" id="MEVN01000038">
    <property type="protein sequence ID" value="OGC56421.1"/>
    <property type="molecule type" value="Genomic_DNA"/>
</dbReference>
<comment type="caution">
    <text evidence="3">The sequence shown here is derived from an EMBL/GenBank/DDBJ whole genome shotgun (WGS) entry which is preliminary data.</text>
</comment>
<organism evidence="3 4">
    <name type="scientific">candidate division WWE3 bacterium RIFCSPLOWO2_12_FULL_36_10</name>
    <dbReference type="NCBI Taxonomy" id="1802630"/>
    <lineage>
        <taxon>Bacteria</taxon>
        <taxon>Katanobacteria</taxon>
    </lineage>
</organism>
<dbReference type="PANTHER" id="PTHR34477">
    <property type="entry name" value="UPF0213 PROTEIN YHBQ"/>
    <property type="match status" value="1"/>
</dbReference>
<dbReference type="AlphaFoldDB" id="A0A1F4VGU3"/>
<feature type="domain" description="GIY-YIG" evidence="2">
    <location>
        <begin position="1"/>
        <end position="77"/>
    </location>
</feature>
<dbReference type="STRING" id="1802630.A3H26_00965"/>
<proteinExistence type="inferred from homology"/>
<dbReference type="SMART" id="SM00465">
    <property type="entry name" value="GIYc"/>
    <property type="match status" value="1"/>
</dbReference>
<accession>A0A1F4VGU3</accession>
<comment type="similarity">
    <text evidence="1">Belongs to the UPF0213 family.</text>
</comment>
<dbReference type="InterPro" id="IPR035901">
    <property type="entry name" value="GIY-YIG_endonuc_sf"/>
</dbReference>
<sequence>MRYYVYLVKCSDGSYYCGYTTNLKKRVDDHNNSKAGAKYTKSRRPVKLVYFEQVKNTSEALKREDEIKKLSRKDKVKLVAIQK</sequence>